<protein>
    <submittedName>
        <fullName evidence="1">Uncharacterized protein</fullName>
    </submittedName>
</protein>
<evidence type="ECO:0000313" key="1">
    <source>
        <dbReference type="EMBL" id="BAP58050.1"/>
    </source>
</evidence>
<proteinExistence type="predicted"/>
<dbReference type="HOGENOM" id="CLU_2002854_0_0_6"/>
<gene>
    <name evidence="1" type="ORF">THII_3753</name>
</gene>
<sequence length="124" mass="14351">MEIFTQGVSNYAWKNLYFLALHGIDNQNPLFQLYGQLLAAAHLNWENENQEHSPQEIFGCYTIADSWTFVRAEIDEIDSDKPNMRVAASREYSEQYEAETILKILKKMVAKSTYHQPTSTINTD</sequence>
<name>A0A090AQT1_9GAMM</name>
<accession>A0A090AQT1</accession>
<keyword evidence="2" id="KW-1185">Reference proteome</keyword>
<dbReference type="AlphaFoldDB" id="A0A090AQT1"/>
<evidence type="ECO:0000313" key="2">
    <source>
        <dbReference type="Proteomes" id="UP000031623"/>
    </source>
</evidence>
<organism evidence="1 2">
    <name type="scientific">Thioploca ingrica</name>
    <dbReference type="NCBI Taxonomy" id="40754"/>
    <lineage>
        <taxon>Bacteria</taxon>
        <taxon>Pseudomonadati</taxon>
        <taxon>Pseudomonadota</taxon>
        <taxon>Gammaproteobacteria</taxon>
        <taxon>Thiotrichales</taxon>
        <taxon>Thiotrichaceae</taxon>
        <taxon>Thioploca</taxon>
    </lineage>
</organism>
<dbReference type="OrthoDB" id="582231at2"/>
<reference evidence="1 2" key="1">
    <citation type="journal article" date="2014" name="ISME J.">
        <title>Ecophysiology of Thioploca ingrica as revealed by the complete genome sequence supplemented with proteomic evidence.</title>
        <authorList>
            <person name="Kojima H."/>
            <person name="Ogura Y."/>
            <person name="Yamamoto N."/>
            <person name="Togashi T."/>
            <person name="Mori H."/>
            <person name="Watanabe T."/>
            <person name="Nemoto F."/>
            <person name="Kurokawa K."/>
            <person name="Hayashi T."/>
            <person name="Fukui M."/>
        </authorList>
    </citation>
    <scope>NUCLEOTIDE SEQUENCE [LARGE SCALE GENOMIC DNA]</scope>
</reference>
<dbReference type="EMBL" id="AP014633">
    <property type="protein sequence ID" value="BAP58050.1"/>
    <property type="molecule type" value="Genomic_DNA"/>
</dbReference>
<dbReference type="Proteomes" id="UP000031623">
    <property type="component" value="Chromosome"/>
</dbReference>
<dbReference type="KEGG" id="tig:THII_3753"/>